<evidence type="ECO:0000256" key="2">
    <source>
        <dbReference type="ARBA" id="ARBA00022553"/>
    </source>
</evidence>
<evidence type="ECO:0000256" key="1">
    <source>
        <dbReference type="ARBA" id="ARBA00022450"/>
    </source>
</evidence>
<dbReference type="PROSITE" id="PS50075">
    <property type="entry name" value="CARRIER"/>
    <property type="match status" value="1"/>
</dbReference>
<dbReference type="GO" id="GO:0031177">
    <property type="term" value="F:phosphopantetheine binding"/>
    <property type="evidence" value="ECO:0007669"/>
    <property type="project" value="InterPro"/>
</dbReference>
<dbReference type="InterPro" id="IPR036291">
    <property type="entry name" value="NAD(P)-bd_dom_sf"/>
</dbReference>
<dbReference type="InterPro" id="IPR013120">
    <property type="entry name" value="FAR_NAD-bd"/>
</dbReference>
<evidence type="ECO:0000259" key="4">
    <source>
        <dbReference type="PROSITE" id="PS50075"/>
    </source>
</evidence>
<feature type="domain" description="Carrier" evidence="4">
    <location>
        <begin position="654"/>
        <end position="734"/>
    </location>
</feature>
<dbReference type="InterPro" id="IPR009081">
    <property type="entry name" value="PP-bd_ACP"/>
</dbReference>
<dbReference type="InterPro" id="IPR042099">
    <property type="entry name" value="ANL_N_sf"/>
</dbReference>
<proteinExistence type="predicted"/>
<dbReference type="InterPro" id="IPR036736">
    <property type="entry name" value="ACP-like_sf"/>
</dbReference>
<dbReference type="PANTHER" id="PTHR43439:SF2">
    <property type="entry name" value="ENZYME, PUTATIVE (JCVI)-RELATED"/>
    <property type="match status" value="1"/>
</dbReference>
<reference evidence="5" key="2">
    <citation type="submission" date="2023-02" db="EMBL/GenBank/DDBJ databases">
        <authorList>
            <consortium name="DOE Joint Genome Institute"/>
            <person name="Mondo S.J."/>
            <person name="Chang Y."/>
            <person name="Wang Y."/>
            <person name="Ahrendt S."/>
            <person name="Andreopoulos W."/>
            <person name="Barry K."/>
            <person name="Beard J."/>
            <person name="Benny G.L."/>
            <person name="Blankenship S."/>
            <person name="Bonito G."/>
            <person name="Cuomo C."/>
            <person name="Desiro A."/>
            <person name="Gervers K.A."/>
            <person name="Hundley H."/>
            <person name="Kuo A."/>
            <person name="LaButti K."/>
            <person name="Lang B.F."/>
            <person name="Lipzen A."/>
            <person name="O'Donnell K."/>
            <person name="Pangilinan J."/>
            <person name="Reynolds N."/>
            <person name="Sandor L."/>
            <person name="Smith M.W."/>
            <person name="Tsang A."/>
            <person name="Grigoriev I.V."/>
            <person name="Stajich J.E."/>
            <person name="Spatafora J.W."/>
        </authorList>
    </citation>
    <scope>NUCLEOTIDE SEQUENCE</scope>
    <source>
        <strain evidence="5">RSA 2281</strain>
    </source>
</reference>
<accession>A0AAD5KBZ3</accession>
<name>A0AAD5KBZ3_9FUNG</name>
<dbReference type="Pfam" id="PF07993">
    <property type="entry name" value="NAD_binding_4"/>
    <property type="match status" value="1"/>
</dbReference>
<dbReference type="SUPFAM" id="SSF56801">
    <property type="entry name" value="Acetyl-CoA synthetase-like"/>
    <property type="match status" value="1"/>
</dbReference>
<dbReference type="PANTHER" id="PTHR43439">
    <property type="entry name" value="PHENYLACETATE-COENZYME A LIGASE"/>
    <property type="match status" value="1"/>
</dbReference>
<dbReference type="SMART" id="SM00823">
    <property type="entry name" value="PKS_PP"/>
    <property type="match status" value="1"/>
</dbReference>
<sequence>MSNDPTETTKTTPDFETLTFNQVDMISTHFAQTLGPELKMLEKINKDQNDGIMVVAYMMDDPVLSYLTLLAILKLKYVVFPISPRNSEPAIVHLLTKTNTICLITSDKYTKTAHKCFIQYQQSQQEDSNNNNNDNDNDTPFNSSAKGVKVVKKFIKEQVLLETCLLSHKKKENMNFFDDNQYQERSVARTTTKTTIKQQHDEIIMIIHTSGTTTFPKPVYQKNRGLLFPILDLLASHFSNANPSFGGMSNDVVMLTFPLFHLHGIISLFMSVSQGATTIMFHRLPPLPQETLSVIDKYNVTVMIVPPIQLEDLATYIKKKQNHDNKEAKQNRTYFTTLLRRVKYCSYGGASLSIQVGEYLHSIGLNVRNSYGSSETGFIAGPDLSRNNKKWYHIKPAEVLTPYIYWEPLDKKDPTGASQLIFASNYPALGCNVSKQDDGSYATGDLYIEDPPKSNTWYHIGRMDDTLVMKNGEKTNPIPMENEIRKTDIVRNCMVIGENRECTAVLVELAMDEITKYSPIEMINEVYKSVKLANAIAPNHSIIMIPKMVYILPLNRSLPATFKGSVIRKKAIQSYQKEIEQMYTTFLQGSIINNKTNNGNISSAIVVGTEENKHKRLSSTALSFSFSGQSIASSSSSTEITVPIVLDETAVITSTENNVQQFLCHTAAQVLQCQPKDIDPSVSLFDYGLNSLLAIQLRNKIAARFNNILSSMVTNFCFEYPTINSMVQVLNEECNRDNVLHPTNRRTSFFPVTSTVTCNGIENSHSTKETIEQEESKLFSKENKKQHEEKRYQETQSILHDYFVRIESDFPIKSKATVTHHSHTHIKKEKQKHTVMLTGASGFLGSFLLKAMIQSPHIENIYCIIRNTDGDDDTKKKNQDEWKERFIKSFHQRHGDNNKIDMHRFLFNNKKVILLHLNLNHPKLGLDDTTYIQLQSKVTIIQCCGWLMDFYQTVRHFERECIYGLYNLMKFAYRNAVDPPIQVHVISSVSATALLAQFLQRPKDFVYVVPECPSLQDPHVSMSMGYAQSKYIVEHLLVYLAEHKNMPCFIERLGQLCGDTSYGIWDINEKYPMVMQAGLAMKMMPDLTPLLSTIDWIPADEAAKTILEIMLYHSNKNIIQTAKGQRRLTHLQKWTRKRRDRKHFHDDHDNYTDYNIWKFLLRWKKANKRSSHKKKENREEKKIPREWINTTLTGAATVYHIVNPNQATWSDVLNAMAGSGITFDVVKPKEWINELRKHQDYPAYKLLPYFEEHWLSIKEVQKDNDMKKNRMILWDTEKTVRIVPSLANATVFNAHLFKKCIASWQSA</sequence>
<dbReference type="PROSITE" id="PS00012">
    <property type="entry name" value="PHOSPHOPANTETHEINE"/>
    <property type="match status" value="1"/>
</dbReference>
<organism evidence="5 6">
    <name type="scientific">Phascolomyces articulosus</name>
    <dbReference type="NCBI Taxonomy" id="60185"/>
    <lineage>
        <taxon>Eukaryota</taxon>
        <taxon>Fungi</taxon>
        <taxon>Fungi incertae sedis</taxon>
        <taxon>Mucoromycota</taxon>
        <taxon>Mucoromycotina</taxon>
        <taxon>Mucoromycetes</taxon>
        <taxon>Mucorales</taxon>
        <taxon>Lichtheimiaceae</taxon>
        <taxon>Phascolomyces</taxon>
    </lineage>
</organism>
<evidence type="ECO:0000313" key="5">
    <source>
        <dbReference type="EMBL" id="KAI9278498.1"/>
    </source>
</evidence>
<dbReference type="Pfam" id="PF23562">
    <property type="entry name" value="AMP-binding_C_3"/>
    <property type="match status" value="1"/>
</dbReference>
<keyword evidence="2" id="KW-0597">Phosphoprotein</keyword>
<dbReference type="Gene3D" id="3.40.50.720">
    <property type="entry name" value="NAD(P)-binding Rossmann-like Domain"/>
    <property type="match status" value="2"/>
</dbReference>
<feature type="region of interest" description="Disordered" evidence="3">
    <location>
        <begin position="123"/>
        <end position="144"/>
    </location>
</feature>
<dbReference type="InterPro" id="IPR020806">
    <property type="entry name" value="PKS_PP-bd"/>
</dbReference>
<protein>
    <recommendedName>
        <fullName evidence="4">Carrier domain-containing protein</fullName>
    </recommendedName>
</protein>
<reference evidence="5" key="1">
    <citation type="journal article" date="2022" name="IScience">
        <title>Evolution of zygomycete secretomes and the origins of terrestrial fungal ecologies.</title>
        <authorList>
            <person name="Chang Y."/>
            <person name="Wang Y."/>
            <person name="Mondo S."/>
            <person name="Ahrendt S."/>
            <person name="Andreopoulos W."/>
            <person name="Barry K."/>
            <person name="Beard J."/>
            <person name="Benny G.L."/>
            <person name="Blankenship S."/>
            <person name="Bonito G."/>
            <person name="Cuomo C."/>
            <person name="Desiro A."/>
            <person name="Gervers K.A."/>
            <person name="Hundley H."/>
            <person name="Kuo A."/>
            <person name="LaButti K."/>
            <person name="Lang B.F."/>
            <person name="Lipzen A."/>
            <person name="O'Donnell K."/>
            <person name="Pangilinan J."/>
            <person name="Reynolds N."/>
            <person name="Sandor L."/>
            <person name="Smith M.E."/>
            <person name="Tsang A."/>
            <person name="Grigoriev I.V."/>
            <person name="Stajich J.E."/>
            <person name="Spatafora J.W."/>
        </authorList>
    </citation>
    <scope>NUCLEOTIDE SEQUENCE</scope>
    <source>
        <strain evidence="5">RSA 2281</strain>
    </source>
</reference>
<dbReference type="InterPro" id="IPR000873">
    <property type="entry name" value="AMP-dep_synth/lig_dom"/>
</dbReference>
<dbReference type="InterPro" id="IPR006162">
    <property type="entry name" value="Ppantetheine_attach_site"/>
</dbReference>
<evidence type="ECO:0000256" key="3">
    <source>
        <dbReference type="SAM" id="MobiDB-lite"/>
    </source>
</evidence>
<dbReference type="SUPFAM" id="SSF47336">
    <property type="entry name" value="ACP-like"/>
    <property type="match status" value="1"/>
</dbReference>
<dbReference type="Proteomes" id="UP001209540">
    <property type="component" value="Unassembled WGS sequence"/>
</dbReference>
<dbReference type="EMBL" id="JAIXMP010000001">
    <property type="protein sequence ID" value="KAI9278498.1"/>
    <property type="molecule type" value="Genomic_DNA"/>
</dbReference>
<dbReference type="Gene3D" id="1.10.1200.10">
    <property type="entry name" value="ACP-like"/>
    <property type="match status" value="1"/>
</dbReference>
<dbReference type="Pfam" id="PF00550">
    <property type="entry name" value="PP-binding"/>
    <property type="match status" value="1"/>
</dbReference>
<keyword evidence="1" id="KW-0596">Phosphopantetheine</keyword>
<dbReference type="SUPFAM" id="SSF51735">
    <property type="entry name" value="NAD(P)-binding Rossmann-fold domains"/>
    <property type="match status" value="1"/>
</dbReference>
<evidence type="ECO:0000313" key="6">
    <source>
        <dbReference type="Proteomes" id="UP001209540"/>
    </source>
</evidence>
<gene>
    <name evidence="5" type="ORF">BDA99DRAFT_492305</name>
</gene>
<keyword evidence="6" id="KW-1185">Reference proteome</keyword>
<dbReference type="InterPro" id="IPR051414">
    <property type="entry name" value="Adenylate-forming_Reductase"/>
</dbReference>
<dbReference type="Pfam" id="PF00501">
    <property type="entry name" value="AMP-binding"/>
    <property type="match status" value="1"/>
</dbReference>
<comment type="caution">
    <text evidence="5">The sequence shown here is derived from an EMBL/GenBank/DDBJ whole genome shotgun (WGS) entry which is preliminary data.</text>
</comment>
<dbReference type="Gene3D" id="3.40.50.12780">
    <property type="entry name" value="N-terminal domain of ligase-like"/>
    <property type="match status" value="1"/>
</dbReference>